<sequence>MTGQAPATEGLAPGADLSSIHHWLLKHNPELRAQQAELEAAQARILPAGALPNPMVGLELEGIDPSGLSLAPAQVGSSTWRIRQNIPLWGKRELMRSVAKSEAGAIESARARTILELLASADQAYVRFWQVDETIAVVDRLIGLLDQMGEVAQARYALGVAAQQDAIRAQVARTQMQAERIERLAMREDAAAMLNAVLGRPADAPLRRPQSAPEFALPVATLKEALTLVREGQHPAVRSQRAMAAAASQAAEWQRRQRYPDLSLGLGAMQVGNRIEGYELMIELEVPLQRRALHEREHAAARARDAADLRVEATLTELQGQLGVAWSVWDSARSRRQLIEQTLLPQTQANFDSALASYRVGDVDFSTLLEALEAWQGADLARLDARRDELSAAASLRSLLGSNS</sequence>
<dbReference type="PANTHER" id="PTHR30203">
    <property type="entry name" value="OUTER MEMBRANE CATION EFFLUX PROTEIN"/>
    <property type="match status" value="1"/>
</dbReference>
<dbReference type="GO" id="GO:0015562">
    <property type="term" value="F:efflux transmembrane transporter activity"/>
    <property type="evidence" value="ECO:0007669"/>
    <property type="project" value="InterPro"/>
</dbReference>
<dbReference type="Proteomes" id="UP000241074">
    <property type="component" value="Chromosome"/>
</dbReference>
<dbReference type="Pfam" id="PF02321">
    <property type="entry name" value="OEP"/>
    <property type="match status" value="2"/>
</dbReference>
<name>A0A2P1PYZ0_9GAMM</name>
<dbReference type="OrthoDB" id="9791261at2"/>
<dbReference type="SUPFAM" id="SSF56954">
    <property type="entry name" value="Outer membrane efflux proteins (OEP)"/>
    <property type="match status" value="1"/>
</dbReference>
<organism evidence="2 3">
    <name type="scientific">Ahniella affigens</name>
    <dbReference type="NCBI Taxonomy" id="2021234"/>
    <lineage>
        <taxon>Bacteria</taxon>
        <taxon>Pseudomonadati</taxon>
        <taxon>Pseudomonadota</taxon>
        <taxon>Gammaproteobacteria</taxon>
        <taxon>Lysobacterales</taxon>
        <taxon>Rhodanobacteraceae</taxon>
        <taxon>Ahniella</taxon>
    </lineage>
</organism>
<evidence type="ECO:0000313" key="2">
    <source>
        <dbReference type="EMBL" id="AVQ00054.1"/>
    </source>
</evidence>
<keyword evidence="3" id="KW-1185">Reference proteome</keyword>
<protein>
    <submittedName>
        <fullName evidence="2">TolC family protein</fullName>
    </submittedName>
</protein>
<gene>
    <name evidence="2" type="ORF">C7S18_08525</name>
</gene>
<evidence type="ECO:0000313" key="3">
    <source>
        <dbReference type="Proteomes" id="UP000241074"/>
    </source>
</evidence>
<dbReference type="PANTHER" id="PTHR30203:SF24">
    <property type="entry name" value="BLR4935 PROTEIN"/>
    <property type="match status" value="1"/>
</dbReference>
<reference evidence="2 3" key="1">
    <citation type="submission" date="2018-03" db="EMBL/GenBank/DDBJ databases">
        <title>Ahniella affigens gen. nov., sp. nov., a gammaproteobacterium isolated from sandy soil near a stream.</title>
        <authorList>
            <person name="Ko Y."/>
            <person name="Kim J.-H."/>
        </authorList>
    </citation>
    <scope>NUCLEOTIDE SEQUENCE [LARGE SCALE GENOMIC DNA]</scope>
    <source>
        <strain evidence="2 3">D13</strain>
    </source>
</reference>
<dbReference type="Gene3D" id="1.20.1600.10">
    <property type="entry name" value="Outer membrane efflux proteins (OEP)"/>
    <property type="match status" value="1"/>
</dbReference>
<dbReference type="AlphaFoldDB" id="A0A2P1PYZ0"/>
<dbReference type="InterPro" id="IPR003423">
    <property type="entry name" value="OMP_efflux"/>
</dbReference>
<accession>A0A2P1PYZ0</accession>
<dbReference type="InterPro" id="IPR010131">
    <property type="entry name" value="MdtP/NodT-like"/>
</dbReference>
<comment type="similarity">
    <text evidence="1">Belongs to the outer membrane factor (OMF) (TC 1.B.17) family.</text>
</comment>
<dbReference type="EMBL" id="CP027860">
    <property type="protein sequence ID" value="AVQ00054.1"/>
    <property type="molecule type" value="Genomic_DNA"/>
</dbReference>
<proteinExistence type="inferred from homology"/>
<reference evidence="2 3" key="2">
    <citation type="submission" date="2018-03" db="EMBL/GenBank/DDBJ databases">
        <authorList>
            <person name="Keele B.F."/>
        </authorList>
    </citation>
    <scope>NUCLEOTIDE SEQUENCE [LARGE SCALE GENOMIC DNA]</scope>
    <source>
        <strain evidence="2 3">D13</strain>
    </source>
</reference>
<dbReference type="KEGG" id="xba:C7S18_08525"/>
<evidence type="ECO:0000256" key="1">
    <source>
        <dbReference type="ARBA" id="ARBA00007613"/>
    </source>
</evidence>